<dbReference type="OrthoDB" id="2986495at2"/>
<dbReference type="GO" id="GO:0016627">
    <property type="term" value="F:oxidoreductase activity, acting on the CH-CH group of donors"/>
    <property type="evidence" value="ECO:0007669"/>
    <property type="project" value="InterPro"/>
</dbReference>
<sequence length="406" mass="43050">MTSTIPEFPQLLDTAAGLADDFALTAAHHDATGEFPFANFGRLHQAGLLGLVTAREHGGLGGGLTEAQAVIAEIGRGEPSTALVLAMHYNSQYALRKSGKWPRHLVQRIVEAGRLGPALINAAQAEPGIGSPAHGKPPETIARRDGNVWRITGHKNYVTGIPILTWVNLLALTDEPQPRLASFLVPTNAPGLRVEKTWNAAGMRATSSDDVILDNVAVPIEDITEAQPASEPLRREEGSTAFFFSLIGAVYHGAARAARDRLVSFVTTHAPASLGAPLSTVPHIQVGLGEIEVRLATSTRLLRSLAEDVDAGRPVGTDGMTVRHVVIDNAVAVTSLALELAGNPGLNRDFQLERHHRDALTARSHAPQNHMIRTIAAKAALSRHAAGQVAEPPAIAAVKHRLKAVG</sequence>
<dbReference type="AlphaFoldDB" id="A0A2W7BWG8"/>
<evidence type="ECO:0000256" key="2">
    <source>
        <dbReference type="ARBA" id="ARBA00023002"/>
    </source>
</evidence>
<dbReference type="PANTHER" id="PTHR43831">
    <property type="entry name" value="ISOBUTYRYL-COA DEHYDROGENASE"/>
    <property type="match status" value="1"/>
</dbReference>
<feature type="domain" description="Acyl-CoA oxidase/dehydrogenase middle" evidence="3">
    <location>
        <begin position="123"/>
        <end position="216"/>
    </location>
</feature>
<dbReference type="Pfam" id="PF02770">
    <property type="entry name" value="Acyl-CoA_dh_M"/>
    <property type="match status" value="1"/>
</dbReference>
<dbReference type="InterPro" id="IPR013786">
    <property type="entry name" value="AcylCoA_DH/ox_N"/>
</dbReference>
<keyword evidence="1" id="KW-0285">Flavoprotein</keyword>
<dbReference type="RefSeq" id="WP_111548924.1">
    <property type="nucleotide sequence ID" value="NZ_MZXV01000080.1"/>
</dbReference>
<reference evidence="7" key="1">
    <citation type="submission" date="2017-03" db="EMBL/GenBank/DDBJ databases">
        <authorList>
            <person name="Safronova V.I."/>
            <person name="Sazanova A.L."/>
            <person name="Chirak E.R."/>
        </authorList>
    </citation>
    <scope>NUCLEOTIDE SEQUENCE [LARGE SCALE GENOMIC DNA]</scope>
    <source>
        <strain evidence="7">Ach-343</strain>
    </source>
</reference>
<dbReference type="InterPro" id="IPR046373">
    <property type="entry name" value="Acyl-CoA_Oxase/DH_mid-dom_sf"/>
</dbReference>
<evidence type="ECO:0000313" key="6">
    <source>
        <dbReference type="EMBL" id="PZV33868.1"/>
    </source>
</evidence>
<evidence type="ECO:0000313" key="7">
    <source>
        <dbReference type="Proteomes" id="UP000248616"/>
    </source>
</evidence>
<dbReference type="Gene3D" id="2.40.110.10">
    <property type="entry name" value="Butyryl-CoA Dehydrogenase, subunit A, domain 2"/>
    <property type="match status" value="1"/>
</dbReference>
<proteinExistence type="predicted"/>
<feature type="domain" description="Acyl-CoA dehydrogenase/oxidase N-terminal" evidence="4">
    <location>
        <begin position="10"/>
        <end position="90"/>
    </location>
</feature>
<accession>A0A2W7BWG8</accession>
<comment type="caution">
    <text evidence="6">The sequence shown here is derived from an EMBL/GenBank/DDBJ whole genome shotgun (WGS) entry which is preliminary data.</text>
</comment>
<keyword evidence="2" id="KW-0560">Oxidoreductase</keyword>
<dbReference type="SUPFAM" id="SSF47203">
    <property type="entry name" value="Acyl-CoA dehydrogenase C-terminal domain-like"/>
    <property type="match status" value="1"/>
</dbReference>
<feature type="domain" description="Acyl-CoA dehydrogenase C-terminal" evidence="5">
    <location>
        <begin position="246"/>
        <end position="366"/>
    </location>
</feature>
<protein>
    <submittedName>
        <fullName evidence="6">Acyl-CoA dehydrogenase</fullName>
    </submittedName>
</protein>
<keyword evidence="7" id="KW-1185">Reference proteome</keyword>
<dbReference type="Proteomes" id="UP000248616">
    <property type="component" value="Unassembled WGS sequence"/>
</dbReference>
<organism evidence="6 7">
    <name type="scientific">Mesorhizobium kowhaii</name>
    <dbReference type="NCBI Taxonomy" id="1300272"/>
    <lineage>
        <taxon>Bacteria</taxon>
        <taxon>Pseudomonadati</taxon>
        <taxon>Pseudomonadota</taxon>
        <taxon>Alphaproteobacteria</taxon>
        <taxon>Hyphomicrobiales</taxon>
        <taxon>Phyllobacteriaceae</taxon>
        <taxon>Mesorhizobium</taxon>
    </lineage>
</organism>
<dbReference type="Pfam" id="PF08028">
    <property type="entry name" value="Acyl-CoA_dh_2"/>
    <property type="match status" value="1"/>
</dbReference>
<dbReference type="GO" id="GO:0050660">
    <property type="term" value="F:flavin adenine dinucleotide binding"/>
    <property type="evidence" value="ECO:0007669"/>
    <property type="project" value="InterPro"/>
</dbReference>
<dbReference type="SUPFAM" id="SSF56645">
    <property type="entry name" value="Acyl-CoA dehydrogenase NM domain-like"/>
    <property type="match status" value="1"/>
</dbReference>
<dbReference type="InterPro" id="IPR009100">
    <property type="entry name" value="AcylCoA_DH/oxidase_NM_dom_sf"/>
</dbReference>
<name>A0A2W7BWG8_9HYPH</name>
<evidence type="ECO:0000259" key="4">
    <source>
        <dbReference type="Pfam" id="PF02771"/>
    </source>
</evidence>
<evidence type="ECO:0000259" key="3">
    <source>
        <dbReference type="Pfam" id="PF02770"/>
    </source>
</evidence>
<dbReference type="InterPro" id="IPR037069">
    <property type="entry name" value="AcylCoA_DH/ox_N_sf"/>
</dbReference>
<gene>
    <name evidence="6" type="ORF">B5V02_37050</name>
</gene>
<dbReference type="InterPro" id="IPR052547">
    <property type="entry name" value="Mito_Isobutyryl-CoADH"/>
</dbReference>
<dbReference type="Pfam" id="PF02771">
    <property type="entry name" value="Acyl-CoA_dh_N"/>
    <property type="match status" value="1"/>
</dbReference>
<dbReference type="CDD" id="cd00567">
    <property type="entry name" value="ACAD"/>
    <property type="match status" value="1"/>
</dbReference>
<dbReference type="PIRSF" id="PIRSF016578">
    <property type="entry name" value="HsaA"/>
    <property type="match status" value="1"/>
</dbReference>
<dbReference type="InterPro" id="IPR036250">
    <property type="entry name" value="AcylCo_DH-like_C"/>
</dbReference>
<dbReference type="Gene3D" id="1.20.140.10">
    <property type="entry name" value="Butyryl-CoA Dehydrogenase, subunit A, domain 3"/>
    <property type="match status" value="1"/>
</dbReference>
<evidence type="ECO:0000259" key="5">
    <source>
        <dbReference type="Pfam" id="PF08028"/>
    </source>
</evidence>
<dbReference type="InterPro" id="IPR013107">
    <property type="entry name" value="Acyl-CoA_DH_C"/>
</dbReference>
<dbReference type="Gene3D" id="1.10.540.10">
    <property type="entry name" value="Acyl-CoA dehydrogenase/oxidase, N-terminal domain"/>
    <property type="match status" value="1"/>
</dbReference>
<dbReference type="PANTHER" id="PTHR43831:SF1">
    <property type="entry name" value="ISOBUTYRYL-COA DEHYDROGENASE, MITOCHONDRIAL"/>
    <property type="match status" value="1"/>
</dbReference>
<dbReference type="InterPro" id="IPR006091">
    <property type="entry name" value="Acyl-CoA_Oxase/DH_mid-dom"/>
</dbReference>
<evidence type="ECO:0000256" key="1">
    <source>
        <dbReference type="ARBA" id="ARBA00022630"/>
    </source>
</evidence>
<dbReference type="EMBL" id="MZXV01000080">
    <property type="protein sequence ID" value="PZV33868.1"/>
    <property type="molecule type" value="Genomic_DNA"/>
</dbReference>